<dbReference type="EMBL" id="CP011005">
    <property type="protein sequence ID" value="AJT41097.1"/>
    <property type="molecule type" value="Genomic_DNA"/>
</dbReference>
<dbReference type="STRING" id="1618207.UM93_05420"/>
<organism evidence="2 3">
    <name type="scientific">Psychromicrobium lacuslunae</name>
    <dbReference type="NCBI Taxonomy" id="1618207"/>
    <lineage>
        <taxon>Bacteria</taxon>
        <taxon>Bacillati</taxon>
        <taxon>Actinomycetota</taxon>
        <taxon>Actinomycetes</taxon>
        <taxon>Micrococcales</taxon>
        <taxon>Micrococcaceae</taxon>
        <taxon>Psychromicrobium</taxon>
    </lineage>
</organism>
<dbReference type="InterPro" id="IPR007361">
    <property type="entry name" value="DUF427"/>
</dbReference>
<dbReference type="PANTHER" id="PTHR34310">
    <property type="entry name" value="DUF427 DOMAIN PROTEIN (AFU_ORTHOLOGUE AFUA_3G02220)"/>
    <property type="match status" value="1"/>
</dbReference>
<gene>
    <name evidence="2" type="ORF">UM93_05420</name>
</gene>
<dbReference type="InterPro" id="IPR038694">
    <property type="entry name" value="DUF427_sf"/>
</dbReference>
<keyword evidence="3" id="KW-1185">Reference proteome</keyword>
<accession>A0A0D4BXD5</accession>
<dbReference type="PANTHER" id="PTHR34310:SF5">
    <property type="entry name" value="DUF427 DOMAIN PROTEIN (AFU_ORTHOLOGUE AFUA_3G02220)"/>
    <property type="match status" value="1"/>
</dbReference>
<evidence type="ECO:0000313" key="3">
    <source>
        <dbReference type="Proteomes" id="UP000061839"/>
    </source>
</evidence>
<dbReference type="RefSeq" id="WP_045074199.1">
    <property type="nucleotide sequence ID" value="NZ_CP011005.1"/>
</dbReference>
<dbReference type="Pfam" id="PF04248">
    <property type="entry name" value="NTP_transf_9"/>
    <property type="match status" value="1"/>
</dbReference>
<reference evidence="2 3" key="1">
    <citation type="journal article" date="2015" name="Genome Announc.">
        <title>Complete Genome Sequencing of Protease-Producing Novel Arthrobacter sp. Strain IHBB 11108 Using PacBio Single-Molecule Real-Time Sequencing Technology.</title>
        <authorList>
            <person name="Kiran S."/>
            <person name="Swarnkar M.K."/>
            <person name="Pal M."/>
            <person name="Thakur R."/>
            <person name="Tewari R."/>
            <person name="Singh A.K."/>
            <person name="Gulati A."/>
        </authorList>
    </citation>
    <scope>NUCLEOTIDE SEQUENCE [LARGE SCALE GENOMIC DNA]</scope>
    <source>
        <strain evidence="2 3">IHBB 11108</strain>
    </source>
</reference>
<dbReference type="Gene3D" id="2.170.150.40">
    <property type="entry name" value="Domain of unknown function (DUF427)"/>
    <property type="match status" value="1"/>
</dbReference>
<dbReference type="OrthoDB" id="9815163at2"/>
<name>A0A0D4BXD5_9MICC</name>
<dbReference type="KEGG" id="ari:UM93_05420"/>
<feature type="domain" description="DUF427" evidence="1">
    <location>
        <begin position="3"/>
        <end position="88"/>
    </location>
</feature>
<dbReference type="AlphaFoldDB" id="A0A0D4BXD5"/>
<evidence type="ECO:0000259" key="1">
    <source>
        <dbReference type="Pfam" id="PF04248"/>
    </source>
</evidence>
<protein>
    <recommendedName>
        <fullName evidence="1">DUF427 domain-containing protein</fullName>
    </recommendedName>
</protein>
<sequence>MAKAIWNGEIIAESDDIELVEGNHYFPLAAVRSELLEPSETHSSCHWKGEASYFTLNVNGERNTDAAWYYPEPLKGAEAVTDRVAFWKGVTITD</sequence>
<dbReference type="Proteomes" id="UP000061839">
    <property type="component" value="Chromosome"/>
</dbReference>
<proteinExistence type="predicted"/>
<dbReference type="HOGENOM" id="CLU_126578_1_1_11"/>
<evidence type="ECO:0000313" key="2">
    <source>
        <dbReference type="EMBL" id="AJT41097.1"/>
    </source>
</evidence>
<dbReference type="PATRIC" id="fig|1618207.4.peg.1102"/>